<dbReference type="GO" id="GO:0051087">
    <property type="term" value="F:protein-folding chaperone binding"/>
    <property type="evidence" value="ECO:0007669"/>
    <property type="project" value="TreeGrafter"/>
</dbReference>
<dbReference type="Gene3D" id="2.60.260.20">
    <property type="entry name" value="Urease metallochaperone UreE, N-terminal domain"/>
    <property type="match status" value="3"/>
</dbReference>
<dbReference type="Proteomes" id="UP000657918">
    <property type="component" value="Unassembled WGS sequence"/>
</dbReference>
<organism evidence="4 5">
    <name type="scientific">Salix dunnii</name>
    <dbReference type="NCBI Taxonomy" id="1413687"/>
    <lineage>
        <taxon>Eukaryota</taxon>
        <taxon>Viridiplantae</taxon>
        <taxon>Streptophyta</taxon>
        <taxon>Embryophyta</taxon>
        <taxon>Tracheophyta</taxon>
        <taxon>Spermatophyta</taxon>
        <taxon>Magnoliopsida</taxon>
        <taxon>eudicotyledons</taxon>
        <taxon>Gunneridae</taxon>
        <taxon>Pentapetalae</taxon>
        <taxon>rosids</taxon>
        <taxon>fabids</taxon>
        <taxon>Malpighiales</taxon>
        <taxon>Salicaceae</taxon>
        <taxon>Saliceae</taxon>
        <taxon>Salix</taxon>
    </lineage>
</organism>
<dbReference type="PRINTS" id="PR00625">
    <property type="entry name" value="JDOMAIN"/>
</dbReference>
<dbReference type="Pfam" id="PF00226">
    <property type="entry name" value="DnaJ"/>
    <property type="match status" value="1"/>
</dbReference>
<comment type="caution">
    <text evidence="4">The sequence shown here is derived from an EMBL/GenBank/DDBJ whole genome shotgun (WGS) entry which is preliminary data.</text>
</comment>
<dbReference type="GO" id="GO:0051082">
    <property type="term" value="F:unfolded protein binding"/>
    <property type="evidence" value="ECO:0007669"/>
    <property type="project" value="InterPro"/>
</dbReference>
<protein>
    <recommendedName>
        <fullName evidence="3">J domain-containing protein</fullName>
    </recommendedName>
</protein>
<evidence type="ECO:0000313" key="4">
    <source>
        <dbReference type="EMBL" id="KAF9667779.1"/>
    </source>
</evidence>
<dbReference type="EMBL" id="JADGMS010000015">
    <property type="protein sequence ID" value="KAF9667779.1"/>
    <property type="molecule type" value="Genomic_DNA"/>
</dbReference>
<dbReference type="FunFam" id="2.60.260.20:FF:000030">
    <property type="entry name" value="DNAJ heat shock family protein"/>
    <property type="match status" value="1"/>
</dbReference>
<evidence type="ECO:0000256" key="2">
    <source>
        <dbReference type="SAM" id="MobiDB-lite"/>
    </source>
</evidence>
<evidence type="ECO:0000256" key="1">
    <source>
        <dbReference type="ARBA" id="ARBA00023186"/>
    </source>
</evidence>
<feature type="compositionally biased region" description="Polar residues" evidence="2">
    <location>
        <begin position="87"/>
        <end position="98"/>
    </location>
</feature>
<dbReference type="CDD" id="cd06257">
    <property type="entry name" value="DnaJ"/>
    <property type="match status" value="1"/>
</dbReference>
<dbReference type="PROSITE" id="PS00636">
    <property type="entry name" value="DNAJ_1"/>
    <property type="match status" value="1"/>
</dbReference>
<proteinExistence type="predicted"/>
<dbReference type="PROSITE" id="PS50076">
    <property type="entry name" value="DNAJ_2"/>
    <property type="match status" value="1"/>
</dbReference>
<dbReference type="FunFam" id="1.10.287.110:FF:000020">
    <property type="entry name" value="DnaJ subfamily B member 13"/>
    <property type="match status" value="1"/>
</dbReference>
<dbReference type="PANTHER" id="PTHR24078:SF524">
    <property type="entry name" value="DNAJ HEAT SHOCK FAMILY PROTEIN"/>
    <property type="match status" value="1"/>
</dbReference>
<keyword evidence="5" id="KW-1185">Reference proteome</keyword>
<accession>A0A835JFW4</accession>
<dbReference type="InterPro" id="IPR018253">
    <property type="entry name" value="DnaJ_domain_CS"/>
</dbReference>
<dbReference type="SMART" id="SM00271">
    <property type="entry name" value="DnaJ"/>
    <property type="match status" value="1"/>
</dbReference>
<keyword evidence="1" id="KW-0143">Chaperone</keyword>
<dbReference type="PANTHER" id="PTHR24078">
    <property type="entry name" value="DNAJ HOMOLOG SUBFAMILY C MEMBER"/>
    <property type="match status" value="1"/>
</dbReference>
<dbReference type="InterPro" id="IPR002939">
    <property type="entry name" value="DnaJ_C"/>
</dbReference>
<dbReference type="InterPro" id="IPR001623">
    <property type="entry name" value="DnaJ_domain"/>
</dbReference>
<feature type="domain" description="J" evidence="3">
    <location>
        <begin position="4"/>
        <end position="71"/>
    </location>
</feature>
<dbReference type="InterPro" id="IPR051339">
    <property type="entry name" value="DnaJ_subfamily_B"/>
</dbReference>
<feature type="region of interest" description="Disordered" evidence="2">
    <location>
        <begin position="72"/>
        <end position="144"/>
    </location>
</feature>
<dbReference type="CDD" id="cd10747">
    <property type="entry name" value="DnaJ_C"/>
    <property type="match status" value="1"/>
</dbReference>
<sequence length="411" mass="46351">MGVDYYNILKVNRNASEDDLRKSYKRLAMIWHPDKNPTTKRTEAEAKFKQISEAYDVLSDPQKRQIYDLYGEEGLKSGQCPPPPPSTSRHYFQRQHPNPSFRFKPRNAEDIYEELFGSESGGGGNERGNYSRGPFRSNTNNSGSGSGYYGNGGDMKKASAIENLLLCTLEELYTGATKKMKISSNIFEGVLCALDGIDVRWGYTEPKLTAFYQHYRTVDFCGEVYFGKFCGHDLLLLHSASEILLWNRLEIPQLKTRCKLSTFSKVRTLEEILTIEIKPGWKKGTKITFPEKGNQEPGIIPADVVFVVDEKPHATYVRDGNDLVIKQEITLLEALTGKTLDLTTLDGRNIMLSLTDIVKPGFEVVVPNEGMPISKEPGKKGNLRVKIDVRYPSRLTSEQKFELRRVLGGVS</sequence>
<dbReference type="InterPro" id="IPR036869">
    <property type="entry name" value="J_dom_sf"/>
</dbReference>
<dbReference type="OrthoDB" id="550424at2759"/>
<gene>
    <name evidence="4" type="ORF">SADUNF_Sadunf15G0059000</name>
</gene>
<dbReference type="InterPro" id="IPR008971">
    <property type="entry name" value="HSP40/DnaJ_pept-bd"/>
</dbReference>
<name>A0A835JFW4_9ROSI</name>
<dbReference type="FunFam" id="2.60.260.20:FF:000002">
    <property type="entry name" value="Dnaj homolog subfamily b member"/>
    <property type="match status" value="1"/>
</dbReference>
<feature type="compositionally biased region" description="Low complexity" evidence="2">
    <location>
        <begin position="127"/>
        <end position="143"/>
    </location>
</feature>
<evidence type="ECO:0000259" key="3">
    <source>
        <dbReference type="PROSITE" id="PS50076"/>
    </source>
</evidence>
<evidence type="ECO:0000313" key="5">
    <source>
        <dbReference type="Proteomes" id="UP000657918"/>
    </source>
</evidence>
<dbReference type="AlphaFoldDB" id="A0A835JFW4"/>
<dbReference type="Gene3D" id="1.10.287.110">
    <property type="entry name" value="DnaJ domain"/>
    <property type="match status" value="1"/>
</dbReference>
<reference evidence="4 5" key="1">
    <citation type="submission" date="2020-10" db="EMBL/GenBank/DDBJ databases">
        <title>Plant Genome Project.</title>
        <authorList>
            <person name="Zhang R.-G."/>
        </authorList>
    </citation>
    <scope>NUCLEOTIDE SEQUENCE [LARGE SCALE GENOMIC DNA]</scope>
    <source>
        <strain evidence="4">FAFU-HL-1</strain>
        <tissue evidence="4">Leaf</tissue>
    </source>
</reference>
<dbReference type="SUPFAM" id="SSF49493">
    <property type="entry name" value="HSP40/DnaJ peptide-binding domain"/>
    <property type="match status" value="2"/>
</dbReference>
<dbReference type="SUPFAM" id="SSF46565">
    <property type="entry name" value="Chaperone J-domain"/>
    <property type="match status" value="1"/>
</dbReference>
<dbReference type="Pfam" id="PF01556">
    <property type="entry name" value="DnaJ_C"/>
    <property type="match status" value="1"/>
</dbReference>
<dbReference type="GO" id="GO:0005829">
    <property type="term" value="C:cytosol"/>
    <property type="evidence" value="ECO:0007669"/>
    <property type="project" value="TreeGrafter"/>
</dbReference>
<dbReference type="GO" id="GO:0006457">
    <property type="term" value="P:protein folding"/>
    <property type="evidence" value="ECO:0007669"/>
    <property type="project" value="InterPro"/>
</dbReference>